<evidence type="ECO:0000256" key="4">
    <source>
        <dbReference type="ARBA" id="ARBA00023163"/>
    </source>
</evidence>
<reference evidence="6 7" key="1">
    <citation type="journal article" date="2019" name="Int. J. Syst. Evol. Microbiol.">
        <title>The Global Catalogue of Microorganisms (GCM) 10K type strain sequencing project: providing services to taxonomists for standard genome sequencing and annotation.</title>
        <authorList>
            <consortium name="The Broad Institute Genomics Platform"/>
            <consortium name="The Broad Institute Genome Sequencing Center for Infectious Disease"/>
            <person name="Wu L."/>
            <person name="Ma J."/>
        </authorList>
    </citation>
    <scope>NUCLEOTIDE SEQUENCE [LARGE SCALE GENOMIC DNA]</scope>
    <source>
        <strain evidence="6 7">JCM 4087</strain>
    </source>
</reference>
<gene>
    <name evidence="6" type="ORF">GCM10020221_14210</name>
</gene>
<accession>A0ABN3WJU1</accession>
<dbReference type="SUPFAM" id="SSF53850">
    <property type="entry name" value="Periplasmic binding protein-like II"/>
    <property type="match status" value="1"/>
</dbReference>
<dbReference type="InterPro" id="IPR000847">
    <property type="entry name" value="LysR_HTH_N"/>
</dbReference>
<evidence type="ECO:0000256" key="1">
    <source>
        <dbReference type="ARBA" id="ARBA00009437"/>
    </source>
</evidence>
<dbReference type="PANTHER" id="PTHR30346:SF0">
    <property type="entry name" value="HCA OPERON TRANSCRIPTIONAL ACTIVATOR HCAR"/>
    <property type="match status" value="1"/>
</dbReference>
<keyword evidence="2" id="KW-0805">Transcription regulation</keyword>
<dbReference type="PROSITE" id="PS50931">
    <property type="entry name" value="HTH_LYSR"/>
    <property type="match status" value="1"/>
</dbReference>
<dbReference type="RefSeq" id="WP_344961605.1">
    <property type="nucleotide sequence ID" value="NZ_BAAAXZ010000053.1"/>
</dbReference>
<dbReference type="InterPro" id="IPR005119">
    <property type="entry name" value="LysR_subst-bd"/>
</dbReference>
<evidence type="ECO:0000259" key="5">
    <source>
        <dbReference type="PROSITE" id="PS50931"/>
    </source>
</evidence>
<evidence type="ECO:0000256" key="3">
    <source>
        <dbReference type="ARBA" id="ARBA00023125"/>
    </source>
</evidence>
<comment type="similarity">
    <text evidence="1">Belongs to the LysR transcriptional regulatory family.</text>
</comment>
<dbReference type="Gene3D" id="3.40.190.10">
    <property type="entry name" value="Periplasmic binding protein-like II"/>
    <property type="match status" value="2"/>
</dbReference>
<evidence type="ECO:0000313" key="6">
    <source>
        <dbReference type="EMBL" id="GAA2919103.1"/>
    </source>
</evidence>
<dbReference type="SUPFAM" id="SSF46785">
    <property type="entry name" value="Winged helix' DNA-binding domain"/>
    <property type="match status" value="1"/>
</dbReference>
<name>A0ABN3WJU1_STRTU</name>
<dbReference type="Pfam" id="PF03466">
    <property type="entry name" value="LysR_substrate"/>
    <property type="match status" value="1"/>
</dbReference>
<evidence type="ECO:0000256" key="2">
    <source>
        <dbReference type="ARBA" id="ARBA00023015"/>
    </source>
</evidence>
<proteinExistence type="inferred from homology"/>
<sequence>MAQVNVQELECLLTLAEELHFGRTATRLGCSQSRVSQLVAGLERRVGVRLVERTSRRVELTRFGAQFVDEVRPAYETLTTVLARARDRAGRGALQELRIGFHGSVYEEVTEAFRRLRAHHEVTMALSEIPWGSPFSAVLDGRLDAVVAELPLREAELTVGFAFPPEDRLLAVASSHPLAGAARVHAEELAGLDLLRPTGDAPDYWTAAHAPHSTPSGAPIRSTRGITTVQEGLVLVAAGEHAMLVCRPLSERITRGDVRYLVIDGLDDPSRMALIWRTDRAIPQLTALAGLLHEEFSGAKIPG</sequence>
<dbReference type="Pfam" id="PF00126">
    <property type="entry name" value="HTH_1"/>
    <property type="match status" value="1"/>
</dbReference>
<keyword evidence="3" id="KW-0238">DNA-binding</keyword>
<dbReference type="Gene3D" id="1.10.10.10">
    <property type="entry name" value="Winged helix-like DNA-binding domain superfamily/Winged helix DNA-binding domain"/>
    <property type="match status" value="1"/>
</dbReference>
<dbReference type="Proteomes" id="UP001501102">
    <property type="component" value="Unassembled WGS sequence"/>
</dbReference>
<keyword evidence="7" id="KW-1185">Reference proteome</keyword>
<dbReference type="PANTHER" id="PTHR30346">
    <property type="entry name" value="TRANSCRIPTIONAL DUAL REGULATOR HCAR-RELATED"/>
    <property type="match status" value="1"/>
</dbReference>
<keyword evidence="4" id="KW-0804">Transcription</keyword>
<protein>
    <submittedName>
        <fullName evidence="6">LysR family transcriptional regulator</fullName>
    </submittedName>
</protein>
<dbReference type="InterPro" id="IPR036390">
    <property type="entry name" value="WH_DNA-bd_sf"/>
</dbReference>
<organism evidence="6 7">
    <name type="scientific">Streptomyces thioluteus</name>
    <dbReference type="NCBI Taxonomy" id="66431"/>
    <lineage>
        <taxon>Bacteria</taxon>
        <taxon>Bacillati</taxon>
        <taxon>Actinomycetota</taxon>
        <taxon>Actinomycetes</taxon>
        <taxon>Kitasatosporales</taxon>
        <taxon>Streptomycetaceae</taxon>
        <taxon>Streptomyces</taxon>
    </lineage>
</organism>
<evidence type="ECO:0000313" key="7">
    <source>
        <dbReference type="Proteomes" id="UP001501102"/>
    </source>
</evidence>
<dbReference type="EMBL" id="BAAAXZ010000053">
    <property type="protein sequence ID" value="GAA2919103.1"/>
    <property type="molecule type" value="Genomic_DNA"/>
</dbReference>
<dbReference type="InterPro" id="IPR036388">
    <property type="entry name" value="WH-like_DNA-bd_sf"/>
</dbReference>
<comment type="caution">
    <text evidence="6">The sequence shown here is derived from an EMBL/GenBank/DDBJ whole genome shotgun (WGS) entry which is preliminary data.</text>
</comment>
<feature type="domain" description="HTH lysR-type" evidence="5">
    <location>
        <begin position="4"/>
        <end position="61"/>
    </location>
</feature>